<evidence type="ECO:0000256" key="6">
    <source>
        <dbReference type="ARBA" id="ARBA00022989"/>
    </source>
</evidence>
<dbReference type="SMART" id="SM00702">
    <property type="entry name" value="P4Hc"/>
    <property type="match status" value="1"/>
</dbReference>
<keyword evidence="4" id="KW-0479">Metal-binding</keyword>
<keyword evidence="11" id="KW-0732">Signal</keyword>
<keyword evidence="8" id="KW-0408">Iron</keyword>
<dbReference type="Proteomes" id="UP000232323">
    <property type="component" value="Unassembled WGS sequence"/>
</dbReference>
<keyword evidence="5" id="KW-0223">Dioxygenase</keyword>
<evidence type="ECO:0000256" key="7">
    <source>
        <dbReference type="ARBA" id="ARBA00023002"/>
    </source>
</evidence>
<sequence length="363" mass="40205">MINFKLYYALFFATLLQLTASGSDKTEEKLIGWQGETYKPHLATGLKESGPINARGSTRKNDTEWIQTVSWSPRAFVYHNFLSRDEVRHIVKLAAVQMKRSTVVGPNNTGVVDNIRTSAGTFLMRNQDSVISAVEERLAVWSQLPPSHQEDMQVLRYGPTNKYGPHMDGLGRVMSVLIYLIAPEAGGETAFPNSNGWLHPEMGESTQGPFSPCAKDHVAYRPKTGDALMFYDLTPDYKTPDGMSTHTGCPVVTGVKWNAVKWIHGIPFRGDEYLKSLKEKHIPLPDPGMCANLHEMCEEWAAKGECTHNPGYMLGSSSGQGACRKACNECTPCAESDKACIAQNRIKGGYLSFDDSEFESIQD</sequence>
<dbReference type="OrthoDB" id="420380at2759"/>
<keyword evidence="14" id="KW-1185">Reference proteome</keyword>
<comment type="subcellular location">
    <subcellularLocation>
        <location evidence="2">Endoplasmic reticulum membrane</location>
        <topology evidence="2">Single-pass type II membrane protein</topology>
    </subcellularLocation>
</comment>
<dbReference type="InterPro" id="IPR044862">
    <property type="entry name" value="Pro_4_hyd_alph_FE2OG_OXY"/>
</dbReference>
<comment type="caution">
    <text evidence="13">The sequence shown here is derived from an EMBL/GenBank/DDBJ whole genome shotgun (WGS) entry which is preliminary data.</text>
</comment>
<comment type="cofactor">
    <cofactor evidence="1">
        <name>L-ascorbate</name>
        <dbReference type="ChEBI" id="CHEBI:38290"/>
    </cofactor>
</comment>
<evidence type="ECO:0000256" key="1">
    <source>
        <dbReference type="ARBA" id="ARBA00001961"/>
    </source>
</evidence>
<dbReference type="InterPro" id="IPR006620">
    <property type="entry name" value="Pro_4_hyd_alph"/>
</dbReference>
<comment type="catalytic activity">
    <reaction evidence="10">
        <text>L-prolyl-[collagen] + 2-oxoglutarate + O2 = trans-4-hydroxy-L-prolyl-[collagen] + succinate + CO2</text>
        <dbReference type="Rhea" id="RHEA:18945"/>
        <dbReference type="Rhea" id="RHEA-COMP:11676"/>
        <dbReference type="Rhea" id="RHEA-COMP:11680"/>
        <dbReference type="ChEBI" id="CHEBI:15379"/>
        <dbReference type="ChEBI" id="CHEBI:16526"/>
        <dbReference type="ChEBI" id="CHEBI:16810"/>
        <dbReference type="ChEBI" id="CHEBI:30031"/>
        <dbReference type="ChEBI" id="CHEBI:50342"/>
        <dbReference type="ChEBI" id="CHEBI:61965"/>
        <dbReference type="EC" id="1.14.11.2"/>
    </reaction>
</comment>
<evidence type="ECO:0000256" key="11">
    <source>
        <dbReference type="SAM" id="SignalP"/>
    </source>
</evidence>
<keyword evidence="6" id="KW-1133">Transmembrane helix</keyword>
<evidence type="ECO:0000313" key="14">
    <source>
        <dbReference type="Proteomes" id="UP000232323"/>
    </source>
</evidence>
<dbReference type="InterPro" id="IPR005123">
    <property type="entry name" value="Oxoglu/Fe-dep_dioxygenase_dom"/>
</dbReference>
<keyword evidence="3" id="KW-0812">Transmembrane</keyword>
<dbReference type="SMART" id="SM00254">
    <property type="entry name" value="ShKT"/>
    <property type="match status" value="1"/>
</dbReference>
<feature type="chain" id="PRO_5013349717" description="Fe2OG dioxygenase domain-containing protein" evidence="11">
    <location>
        <begin position="22"/>
        <end position="363"/>
    </location>
</feature>
<dbReference type="GO" id="GO:0031418">
    <property type="term" value="F:L-ascorbic acid binding"/>
    <property type="evidence" value="ECO:0007669"/>
    <property type="project" value="InterPro"/>
</dbReference>
<dbReference type="Gene3D" id="2.60.120.620">
    <property type="entry name" value="q2cbj1_9rhob like domain"/>
    <property type="match status" value="1"/>
</dbReference>
<gene>
    <name evidence="13" type="ORF">CEUSTIGMA_g6536.t1</name>
</gene>
<dbReference type="GO" id="GO:0005506">
    <property type="term" value="F:iron ion binding"/>
    <property type="evidence" value="ECO:0007669"/>
    <property type="project" value="InterPro"/>
</dbReference>
<evidence type="ECO:0000256" key="4">
    <source>
        <dbReference type="ARBA" id="ARBA00022723"/>
    </source>
</evidence>
<evidence type="ECO:0000259" key="12">
    <source>
        <dbReference type="PROSITE" id="PS51471"/>
    </source>
</evidence>
<evidence type="ECO:0000256" key="10">
    <source>
        <dbReference type="ARBA" id="ARBA00049169"/>
    </source>
</evidence>
<accession>A0A250X7R6</accession>
<keyword evidence="7" id="KW-0560">Oxidoreductase</keyword>
<evidence type="ECO:0000256" key="8">
    <source>
        <dbReference type="ARBA" id="ARBA00023004"/>
    </source>
</evidence>
<evidence type="ECO:0000256" key="9">
    <source>
        <dbReference type="ARBA" id="ARBA00023136"/>
    </source>
</evidence>
<feature type="signal peptide" evidence="11">
    <location>
        <begin position="1"/>
        <end position="21"/>
    </location>
</feature>
<feature type="domain" description="Fe2OG dioxygenase" evidence="12">
    <location>
        <begin position="148"/>
        <end position="265"/>
    </location>
</feature>
<evidence type="ECO:0000256" key="2">
    <source>
        <dbReference type="ARBA" id="ARBA00004648"/>
    </source>
</evidence>
<keyword evidence="9" id="KW-0472">Membrane</keyword>
<protein>
    <recommendedName>
        <fullName evidence="12">Fe2OG dioxygenase domain-containing protein</fullName>
    </recommendedName>
</protein>
<evidence type="ECO:0000256" key="3">
    <source>
        <dbReference type="ARBA" id="ARBA00022692"/>
    </source>
</evidence>
<evidence type="ECO:0000313" key="13">
    <source>
        <dbReference type="EMBL" id="GAX79096.1"/>
    </source>
</evidence>
<proteinExistence type="predicted"/>
<dbReference type="PROSITE" id="PS51471">
    <property type="entry name" value="FE2OG_OXY"/>
    <property type="match status" value="1"/>
</dbReference>
<dbReference type="STRING" id="1157962.A0A250X7R6"/>
<dbReference type="InterPro" id="IPR003582">
    <property type="entry name" value="ShKT_dom"/>
</dbReference>
<dbReference type="PANTHER" id="PTHR10869">
    <property type="entry name" value="PROLYL 4-HYDROXYLASE ALPHA SUBUNIT"/>
    <property type="match status" value="1"/>
</dbReference>
<dbReference type="GO" id="GO:0005789">
    <property type="term" value="C:endoplasmic reticulum membrane"/>
    <property type="evidence" value="ECO:0007669"/>
    <property type="project" value="UniProtKB-SubCell"/>
</dbReference>
<dbReference type="EMBL" id="BEGY01000039">
    <property type="protein sequence ID" value="GAX79096.1"/>
    <property type="molecule type" value="Genomic_DNA"/>
</dbReference>
<dbReference type="AlphaFoldDB" id="A0A250X7R6"/>
<name>A0A250X7R6_9CHLO</name>
<dbReference type="PANTHER" id="PTHR10869:SF238">
    <property type="entry name" value="PROLYL 4-HYDROXYLASE 6-RELATED"/>
    <property type="match status" value="1"/>
</dbReference>
<dbReference type="GO" id="GO:0004656">
    <property type="term" value="F:procollagen-proline 4-dioxygenase activity"/>
    <property type="evidence" value="ECO:0007669"/>
    <property type="project" value="UniProtKB-EC"/>
</dbReference>
<organism evidence="13 14">
    <name type="scientific">Chlamydomonas eustigma</name>
    <dbReference type="NCBI Taxonomy" id="1157962"/>
    <lineage>
        <taxon>Eukaryota</taxon>
        <taxon>Viridiplantae</taxon>
        <taxon>Chlorophyta</taxon>
        <taxon>core chlorophytes</taxon>
        <taxon>Chlorophyceae</taxon>
        <taxon>CS clade</taxon>
        <taxon>Chlamydomonadales</taxon>
        <taxon>Chlamydomonadaceae</taxon>
        <taxon>Chlamydomonas</taxon>
    </lineage>
</organism>
<dbReference type="InterPro" id="IPR045054">
    <property type="entry name" value="P4HA-like"/>
</dbReference>
<reference evidence="13 14" key="1">
    <citation type="submission" date="2017-08" db="EMBL/GenBank/DDBJ databases">
        <title>Acidophilic green algal genome provides insights into adaptation to an acidic environment.</title>
        <authorList>
            <person name="Hirooka S."/>
            <person name="Hirose Y."/>
            <person name="Kanesaki Y."/>
            <person name="Higuchi S."/>
            <person name="Fujiwara T."/>
            <person name="Onuma R."/>
            <person name="Era A."/>
            <person name="Ohbayashi R."/>
            <person name="Uzuka A."/>
            <person name="Nozaki H."/>
            <person name="Yoshikawa H."/>
            <person name="Miyagishima S.Y."/>
        </authorList>
    </citation>
    <scope>NUCLEOTIDE SEQUENCE [LARGE SCALE GENOMIC DNA]</scope>
    <source>
        <strain evidence="13 14">NIES-2499</strain>
    </source>
</reference>
<evidence type="ECO:0000256" key="5">
    <source>
        <dbReference type="ARBA" id="ARBA00022964"/>
    </source>
</evidence>
<dbReference type="Pfam" id="PF13640">
    <property type="entry name" value="2OG-FeII_Oxy_3"/>
    <property type="match status" value="1"/>
</dbReference>